<dbReference type="AlphaFoldDB" id="A0A923HZL1"/>
<dbReference type="EMBL" id="WJBD01000019">
    <property type="protein sequence ID" value="MBC3889524.1"/>
    <property type="molecule type" value="Genomic_DNA"/>
</dbReference>
<dbReference type="Proteomes" id="UP000616595">
    <property type="component" value="Unassembled WGS sequence"/>
</dbReference>
<name>A0A923HZL1_9FIRM</name>
<accession>A0A923HZL1</accession>
<evidence type="ECO:0000313" key="2">
    <source>
        <dbReference type="Proteomes" id="UP000616595"/>
    </source>
</evidence>
<organism evidence="1 2">
    <name type="scientific">Acetobacterium paludosum</name>
    <dbReference type="NCBI Taxonomy" id="52693"/>
    <lineage>
        <taxon>Bacteria</taxon>
        <taxon>Bacillati</taxon>
        <taxon>Bacillota</taxon>
        <taxon>Clostridia</taxon>
        <taxon>Eubacteriales</taxon>
        <taxon>Eubacteriaceae</taxon>
        <taxon>Acetobacterium</taxon>
    </lineage>
</organism>
<reference evidence="1" key="1">
    <citation type="submission" date="2019-10" db="EMBL/GenBank/DDBJ databases">
        <authorList>
            <person name="Ross D.E."/>
            <person name="Gulliver D."/>
        </authorList>
    </citation>
    <scope>NUCLEOTIDE SEQUENCE</scope>
    <source>
        <strain evidence="1">DER-2019</strain>
    </source>
</reference>
<keyword evidence="2" id="KW-1185">Reference proteome</keyword>
<protein>
    <submittedName>
        <fullName evidence="1">Uncharacterized protein</fullName>
    </submittedName>
</protein>
<proteinExistence type="predicted"/>
<evidence type="ECO:0000313" key="1">
    <source>
        <dbReference type="EMBL" id="MBC3889524.1"/>
    </source>
</evidence>
<sequence>MNDLETTLDKYMDDTYKEMEAITDNESLKMLRDMALGAILYCFKAGIIAESDKCTLIDKINLEYGIKWQYLLKEKALGSSH</sequence>
<gene>
    <name evidence="1" type="ORF">GH810_14515</name>
</gene>
<reference evidence="1" key="2">
    <citation type="submission" date="2020-10" db="EMBL/GenBank/DDBJ databases">
        <title>Comparative genomics of the Acetobacterium genus.</title>
        <authorList>
            <person name="Marshall C."/>
            <person name="May H."/>
            <person name="Norman S."/>
        </authorList>
    </citation>
    <scope>NUCLEOTIDE SEQUENCE</scope>
    <source>
        <strain evidence="1">DER-2019</strain>
    </source>
</reference>
<dbReference type="RefSeq" id="WP_148568517.1">
    <property type="nucleotide sequence ID" value="NZ_RXYA01000018.1"/>
</dbReference>
<comment type="caution">
    <text evidence="1">The sequence shown here is derived from an EMBL/GenBank/DDBJ whole genome shotgun (WGS) entry which is preliminary data.</text>
</comment>